<gene>
    <name evidence="3" type="primary">LOC100823073</name>
    <name evidence="2" type="ORF">BRADI_3g27390v3</name>
</gene>
<dbReference type="KEGG" id="bdi:100823073"/>
<dbReference type="HOGENOM" id="CLU_037683_0_0_1"/>
<reference evidence="2" key="2">
    <citation type="submission" date="2017-06" db="EMBL/GenBank/DDBJ databases">
        <title>WGS assembly of Brachypodium distachyon.</title>
        <authorList>
            <consortium name="The International Brachypodium Initiative"/>
            <person name="Lucas S."/>
            <person name="Harmon-Smith M."/>
            <person name="Lail K."/>
            <person name="Tice H."/>
            <person name="Grimwood J."/>
            <person name="Bruce D."/>
            <person name="Barry K."/>
            <person name="Shu S."/>
            <person name="Lindquist E."/>
            <person name="Wang M."/>
            <person name="Pitluck S."/>
            <person name="Vogel J.P."/>
            <person name="Garvin D.F."/>
            <person name="Mockler T.C."/>
            <person name="Schmutz J."/>
            <person name="Rokhsar D."/>
            <person name="Bevan M.W."/>
        </authorList>
    </citation>
    <scope>NUCLEOTIDE SEQUENCE</scope>
    <source>
        <strain evidence="2">Bd21</strain>
    </source>
</reference>
<feature type="compositionally biased region" description="Pro residues" evidence="1">
    <location>
        <begin position="45"/>
        <end position="71"/>
    </location>
</feature>
<dbReference type="RefSeq" id="XP_014755855.1">
    <property type="nucleotide sequence ID" value="XM_014900369.2"/>
</dbReference>
<reference evidence="3" key="3">
    <citation type="submission" date="2018-08" db="UniProtKB">
        <authorList>
            <consortium name="EnsemblPlants"/>
        </authorList>
    </citation>
    <scope>IDENTIFICATION</scope>
    <source>
        <strain evidence="3">cv. Bd21</strain>
    </source>
</reference>
<dbReference type="EnsemblPlants" id="PNT67437">
    <property type="protein sequence ID" value="PNT67437"/>
    <property type="gene ID" value="BRADI_3g27390v3"/>
</dbReference>
<dbReference type="STRING" id="15368.I1I490"/>
<dbReference type="AlphaFoldDB" id="I1I490"/>
<evidence type="ECO:0000313" key="2">
    <source>
        <dbReference type="EMBL" id="PNT67437.1"/>
    </source>
</evidence>
<dbReference type="GeneID" id="100823073"/>
<evidence type="ECO:0000313" key="3">
    <source>
        <dbReference type="EnsemblPlants" id="PNT67437"/>
    </source>
</evidence>
<dbReference type="OMA" id="SERHDCG"/>
<feature type="region of interest" description="Disordered" evidence="1">
    <location>
        <begin position="97"/>
        <end position="120"/>
    </location>
</feature>
<proteinExistence type="predicted"/>
<dbReference type="ExpressionAtlas" id="I1I490">
    <property type="expression patterns" value="baseline and differential"/>
</dbReference>
<evidence type="ECO:0000313" key="4">
    <source>
        <dbReference type="Proteomes" id="UP000008810"/>
    </source>
</evidence>
<dbReference type="Proteomes" id="UP000008810">
    <property type="component" value="Chromosome 3"/>
</dbReference>
<dbReference type="OrthoDB" id="2017825at2759"/>
<protein>
    <submittedName>
        <fullName evidence="2 3">Uncharacterized protein</fullName>
    </submittedName>
</protein>
<dbReference type="eggNOG" id="ENOG502QPNU">
    <property type="taxonomic scope" value="Eukaryota"/>
</dbReference>
<evidence type="ECO:0000256" key="1">
    <source>
        <dbReference type="SAM" id="MobiDB-lite"/>
    </source>
</evidence>
<organism evidence="3">
    <name type="scientific">Brachypodium distachyon</name>
    <name type="common">Purple false brome</name>
    <name type="synonym">Trachynia distachya</name>
    <dbReference type="NCBI Taxonomy" id="15368"/>
    <lineage>
        <taxon>Eukaryota</taxon>
        <taxon>Viridiplantae</taxon>
        <taxon>Streptophyta</taxon>
        <taxon>Embryophyta</taxon>
        <taxon>Tracheophyta</taxon>
        <taxon>Spermatophyta</taxon>
        <taxon>Magnoliopsida</taxon>
        <taxon>Liliopsida</taxon>
        <taxon>Poales</taxon>
        <taxon>Poaceae</taxon>
        <taxon>BOP clade</taxon>
        <taxon>Pooideae</taxon>
        <taxon>Stipodae</taxon>
        <taxon>Brachypodieae</taxon>
        <taxon>Brachypodium</taxon>
    </lineage>
</organism>
<feature type="region of interest" description="Disordered" evidence="1">
    <location>
        <begin position="24"/>
        <end position="71"/>
    </location>
</feature>
<dbReference type="Gramene" id="PNT67437">
    <property type="protein sequence ID" value="PNT67437"/>
    <property type="gene ID" value="BRADI_3g27390v3"/>
</dbReference>
<name>I1I490_BRADI</name>
<dbReference type="PANTHER" id="PTHR35097">
    <property type="entry name" value="GDSL ESTERASE/LIPASE"/>
    <property type="match status" value="1"/>
</dbReference>
<dbReference type="EMBL" id="CM000882">
    <property type="protein sequence ID" value="PNT67437.1"/>
    <property type="molecule type" value="Genomic_DNA"/>
</dbReference>
<keyword evidence="4" id="KW-1185">Reference proteome</keyword>
<dbReference type="PANTHER" id="PTHR35097:SF2">
    <property type="entry name" value="OS10G0438300 PROTEIN"/>
    <property type="match status" value="1"/>
</dbReference>
<accession>I1I490</accession>
<reference evidence="2 3" key="1">
    <citation type="journal article" date="2010" name="Nature">
        <title>Genome sequencing and analysis of the model grass Brachypodium distachyon.</title>
        <authorList>
            <consortium name="International Brachypodium Initiative"/>
        </authorList>
    </citation>
    <scope>NUCLEOTIDE SEQUENCE [LARGE SCALE GENOMIC DNA]</scope>
    <source>
        <strain evidence="2">Bd21</strain>
        <strain evidence="3">cv. Bd21</strain>
    </source>
</reference>
<sequence length="530" mass="57613">MAPQQEPDAPPLGFFERISTCDVALRKRQRQRQASGMASTDRARPPPPLLLQPPPPPEPTHAVLPVPPEPRPIPSCTVVDGVLGLLRSGEAFLRGAFRGSSGHASPPRPPLPHSQQHHSPGDIMKRLQRETFPDVMRLMDRHEQIDRIVSMYKNGMGFHFPDLPVRAKVVLEAVGALFLVDGDEFNHARQILGVAGNRTGLSSRFVLESKTRGKDTIAAEFSTRRGTGVMSLEAEEDDGRPLELTRLQYCAHVNDWLSMILVPFGAQCNGFLHGLSLIQNLPSQASLDGPPSFSEQHNCAAALSIRGSKFTASLAELVFGSGAQDGDHGVANRMTTFGQLCYEPAEDVKLSLSGLWQICPLSSRFNNLGTLAVPLGSLKPQRNASTTTHQGSSIMVQGPGIPSLIAPVAMMAQTDPAPRGPETQSVQSVAAMVDCELFEAMRAQGWVEIERRSGHVPVRWGCSLSNTPEHELGWGVRMGGTADGEEHRPHLEGFLSFNLGRGGKLQPGLVYVMEGEKRTPALVLRSSWFM</sequence>